<name>A0A3S9MWT3_9FLAO</name>
<feature type="signal peptide" evidence="1">
    <location>
        <begin position="1"/>
        <end position="17"/>
    </location>
</feature>
<gene>
    <name evidence="2" type="ORF">EJ995_05435</name>
</gene>
<dbReference type="AlphaFoldDB" id="A0A3S9MWT3"/>
<dbReference type="Proteomes" id="UP000279600">
    <property type="component" value="Chromosome"/>
</dbReference>
<proteinExistence type="predicted"/>
<feature type="chain" id="PRO_5019331297" description="DUF4136 domain-containing protein" evidence="1">
    <location>
        <begin position="18"/>
        <end position="181"/>
    </location>
</feature>
<organism evidence="2 3">
    <name type="scientific">Nonlabens ponticola</name>
    <dbReference type="NCBI Taxonomy" id="2496866"/>
    <lineage>
        <taxon>Bacteria</taxon>
        <taxon>Pseudomonadati</taxon>
        <taxon>Bacteroidota</taxon>
        <taxon>Flavobacteriia</taxon>
        <taxon>Flavobacteriales</taxon>
        <taxon>Flavobacteriaceae</taxon>
        <taxon>Nonlabens</taxon>
    </lineage>
</organism>
<dbReference type="RefSeq" id="WP_126446403.1">
    <property type="nucleotide sequence ID" value="NZ_CP034549.1"/>
</dbReference>
<accession>A0A3S9MWT3</accession>
<sequence length="181" mass="20318">MKKVLILLAVVIFASCADEQDPFEWSKDRIGGLTKDIQVRQLDSVFANDSIVRSVAGDEFVNGPNAIEIYEKGGVHLLTLTPYEAMDSTSTIENVRVRDNRYTTEKGITIDSNFKQISEAYNVSSIDNMINSAAVWINDENFYFTIDKDQLPADVKYDISAAIEKSMVPDTATPQYVFISW</sequence>
<reference evidence="2 3" key="1">
    <citation type="submission" date="2018-12" db="EMBL/GenBank/DDBJ databases">
        <title>Complete genome of Nonlabens sp. MJ115.</title>
        <authorList>
            <person name="Choi H.S."/>
            <person name="Jung J."/>
        </authorList>
    </citation>
    <scope>NUCLEOTIDE SEQUENCE [LARGE SCALE GENOMIC DNA]</scope>
    <source>
        <strain evidence="2 3">MJ115</strain>
    </source>
</reference>
<evidence type="ECO:0000313" key="3">
    <source>
        <dbReference type="Proteomes" id="UP000279600"/>
    </source>
</evidence>
<keyword evidence="3" id="KW-1185">Reference proteome</keyword>
<dbReference type="OrthoDB" id="1436858at2"/>
<dbReference type="PROSITE" id="PS51257">
    <property type="entry name" value="PROKAR_LIPOPROTEIN"/>
    <property type="match status" value="1"/>
</dbReference>
<dbReference type="EMBL" id="CP034549">
    <property type="protein sequence ID" value="AZQ43696.1"/>
    <property type="molecule type" value="Genomic_DNA"/>
</dbReference>
<dbReference type="KEGG" id="noj:EJ995_05435"/>
<evidence type="ECO:0008006" key="4">
    <source>
        <dbReference type="Google" id="ProtNLM"/>
    </source>
</evidence>
<evidence type="ECO:0000256" key="1">
    <source>
        <dbReference type="SAM" id="SignalP"/>
    </source>
</evidence>
<keyword evidence="1" id="KW-0732">Signal</keyword>
<evidence type="ECO:0000313" key="2">
    <source>
        <dbReference type="EMBL" id="AZQ43696.1"/>
    </source>
</evidence>
<protein>
    <recommendedName>
        <fullName evidence="4">DUF4136 domain-containing protein</fullName>
    </recommendedName>
</protein>